<feature type="region of interest" description="Disordered" evidence="1">
    <location>
        <begin position="80"/>
        <end position="150"/>
    </location>
</feature>
<proteinExistence type="predicted"/>
<feature type="region of interest" description="Disordered" evidence="1">
    <location>
        <begin position="475"/>
        <end position="556"/>
    </location>
</feature>
<feature type="compositionally biased region" description="Basic and acidic residues" evidence="1">
    <location>
        <begin position="238"/>
        <end position="259"/>
    </location>
</feature>
<feature type="compositionally biased region" description="Low complexity" evidence="1">
    <location>
        <begin position="222"/>
        <end position="236"/>
    </location>
</feature>
<feature type="compositionally biased region" description="Basic and acidic residues" evidence="1">
    <location>
        <begin position="162"/>
        <end position="173"/>
    </location>
</feature>
<feature type="compositionally biased region" description="Basic and acidic residues" evidence="1">
    <location>
        <begin position="281"/>
        <end position="290"/>
    </location>
</feature>
<sequence length="556" mass="62068">MFYRHPNLSYEEQQKQLNDTLQAGGVSLNFGSAMNERILDVFAVPTTTVEPAPSRESKRHSYVPVFLNDCNDTDVLEAENVTERRGSENRDSNEEINATNETIADTSELQSSTGQRQGNTRYINIRDHQKNAENTTSSGISDYDPNKIPYVEVPDYSDIREESLDEQERKNKTNDSVSQGKSVDLGKSSESSRGSETNDEDNSSENKGDSLDVSNLGKHSNESSASSDSSNTTSSEENNERKLLKDTKQSLELNSKLEKPGAIVDVKHSTGPVSDELEGSNEDRSWKSSKEASSNANNSSELNSKSAEQSRGKNDEPRDDSVEIHREGDSGGQSGPIIFDINEYRKPFNLDEFLKDDPILKNLKLLEKETRAKYGKNGKRVSGDFNESESDNARGEARGEAEEGHETFDGLPGHRRSDDFVDMFAKMGYDKLGEESKGRRADNFDGDDDPRSTFGSGKKVGSEFGLVNQDEFLRRYFIDERPGNRREDVAQNRERKSDDSKEESASASKKSAAPDERIDGRIEAGDKPAHDHGNFWPSEYKSPSKRVDMEAQETRK</sequence>
<name>A0ABP1N242_XYLVO</name>
<feature type="compositionally biased region" description="Low complexity" evidence="1">
    <location>
        <begin position="291"/>
        <end position="307"/>
    </location>
</feature>
<feature type="compositionally biased region" description="Basic and acidic residues" evidence="1">
    <location>
        <begin position="81"/>
        <end position="93"/>
    </location>
</feature>
<keyword evidence="3" id="KW-1185">Reference proteome</keyword>
<feature type="region of interest" description="Disordered" evidence="1">
    <location>
        <begin position="162"/>
        <end position="338"/>
    </location>
</feature>
<feature type="compositionally biased region" description="Basic and acidic residues" evidence="1">
    <location>
        <begin position="475"/>
        <end position="504"/>
    </location>
</feature>
<comment type="caution">
    <text evidence="2">The sequence shown here is derived from an EMBL/GenBank/DDBJ whole genome shotgun (WGS) entry which is preliminary data.</text>
</comment>
<accession>A0ABP1N242</accession>
<evidence type="ECO:0000313" key="3">
    <source>
        <dbReference type="Proteomes" id="UP001642520"/>
    </source>
</evidence>
<protein>
    <submittedName>
        <fullName evidence="2">Uncharacterized protein</fullName>
    </submittedName>
</protein>
<feature type="compositionally biased region" description="Basic and acidic residues" evidence="1">
    <location>
        <begin position="545"/>
        <end position="556"/>
    </location>
</feature>
<feature type="region of interest" description="Disordered" evidence="1">
    <location>
        <begin position="373"/>
        <end position="416"/>
    </location>
</feature>
<feature type="compositionally biased region" description="Polar residues" evidence="1">
    <location>
        <begin position="95"/>
        <end position="122"/>
    </location>
</feature>
<evidence type="ECO:0000313" key="2">
    <source>
        <dbReference type="EMBL" id="CAL7934042.1"/>
    </source>
</evidence>
<feature type="region of interest" description="Disordered" evidence="1">
    <location>
        <begin position="431"/>
        <end position="461"/>
    </location>
</feature>
<feature type="compositionally biased region" description="Basic and acidic residues" evidence="1">
    <location>
        <begin position="391"/>
        <end position="408"/>
    </location>
</feature>
<dbReference type="Proteomes" id="UP001642520">
    <property type="component" value="Unassembled WGS sequence"/>
</dbReference>
<dbReference type="EMBL" id="CAXAJV020001281">
    <property type="protein sequence ID" value="CAL7934042.1"/>
    <property type="molecule type" value="Genomic_DNA"/>
</dbReference>
<gene>
    <name evidence="2" type="ORF">XYLVIOL_LOCUS816</name>
</gene>
<reference evidence="2 3" key="1">
    <citation type="submission" date="2024-08" db="EMBL/GenBank/DDBJ databases">
        <authorList>
            <person name="Will J Nash"/>
            <person name="Angela Man"/>
            <person name="Seanna McTaggart"/>
            <person name="Kendall Baker"/>
            <person name="Tom Barker"/>
            <person name="Leah Catchpole"/>
            <person name="Alex Durrant"/>
            <person name="Karim Gharbi"/>
            <person name="Naomi Irish"/>
            <person name="Gemy Kaithakottil"/>
            <person name="Debby Ku"/>
            <person name="Aaliyah Providence"/>
            <person name="Felix Shaw"/>
            <person name="David Swarbreck"/>
            <person name="Chris Watkins"/>
            <person name="Ann M. McCartney"/>
            <person name="Giulio Formenti"/>
            <person name="Alice Mouton"/>
            <person name="Noel Vella"/>
            <person name="Bjorn M von Reumont"/>
            <person name="Adriana Vella"/>
            <person name="Wilfried Haerty"/>
        </authorList>
    </citation>
    <scope>NUCLEOTIDE SEQUENCE [LARGE SCALE GENOMIC DNA]</scope>
</reference>
<feature type="compositionally biased region" description="Basic and acidic residues" evidence="1">
    <location>
        <begin position="512"/>
        <end position="533"/>
    </location>
</feature>
<evidence type="ECO:0000256" key="1">
    <source>
        <dbReference type="SAM" id="MobiDB-lite"/>
    </source>
</evidence>
<organism evidence="2 3">
    <name type="scientific">Xylocopa violacea</name>
    <name type="common">Violet carpenter bee</name>
    <name type="synonym">Apis violacea</name>
    <dbReference type="NCBI Taxonomy" id="135666"/>
    <lineage>
        <taxon>Eukaryota</taxon>
        <taxon>Metazoa</taxon>
        <taxon>Ecdysozoa</taxon>
        <taxon>Arthropoda</taxon>
        <taxon>Hexapoda</taxon>
        <taxon>Insecta</taxon>
        <taxon>Pterygota</taxon>
        <taxon>Neoptera</taxon>
        <taxon>Endopterygota</taxon>
        <taxon>Hymenoptera</taxon>
        <taxon>Apocrita</taxon>
        <taxon>Aculeata</taxon>
        <taxon>Apoidea</taxon>
        <taxon>Anthophila</taxon>
        <taxon>Apidae</taxon>
        <taxon>Xylocopa</taxon>
        <taxon>Xylocopa</taxon>
    </lineage>
</organism>
<feature type="compositionally biased region" description="Basic and acidic residues" evidence="1">
    <location>
        <begin position="431"/>
        <end position="443"/>
    </location>
</feature>
<feature type="compositionally biased region" description="Basic and acidic residues" evidence="1">
    <location>
        <begin position="308"/>
        <end position="329"/>
    </location>
</feature>